<proteinExistence type="predicted"/>
<dbReference type="SUPFAM" id="SSF56112">
    <property type="entry name" value="Protein kinase-like (PK-like)"/>
    <property type="match status" value="1"/>
</dbReference>
<evidence type="ECO:0000313" key="1">
    <source>
        <dbReference type="EMBL" id="MBB6445012.1"/>
    </source>
</evidence>
<dbReference type="EMBL" id="JACHGK010000004">
    <property type="protein sequence ID" value="MBB6445012.1"/>
    <property type="molecule type" value="Genomic_DNA"/>
</dbReference>
<dbReference type="InterPro" id="IPR011009">
    <property type="entry name" value="Kinase-like_dom_sf"/>
</dbReference>
<dbReference type="Gene3D" id="3.90.1200.10">
    <property type="match status" value="1"/>
</dbReference>
<dbReference type="InterPro" id="IPR047175">
    <property type="entry name" value="CotS-like"/>
</dbReference>
<accession>A0A7X0HQD6</accession>
<sequence>MKGNLLKTHYGIDANEAAPMGRYQSFKKDNEKFFFVPVDNMEDEELAELEQLANHLKNSGDRYVSTFMHTKDNSRILKLENQQLCLLTCRNYQFRTLNRIGRKLAKFHFRGRTISFSVKKTSRIGQWKSLWEKRLDQMEKVWNSMLFQQPESEFDRMFVESFSYYMAIGENAIQFLVDTELDDEPKTIDSGTICHSRFTANTWGEDSIRSPFDWVFDHCSRDLSEWTRERYLHQFRTYQHEVKSFFTDYQTVEPLSSFAWRLFYSRLLFPLHYVECIEEYYSTNSEQQRRMLIDRLEKYLVQTNEHERFLKEIFELVEVPVRKYQIPKIDWL</sequence>
<dbReference type="AlphaFoldDB" id="A0A7X0HQD6"/>
<dbReference type="InterPro" id="IPR014254">
    <property type="entry name" value="Spore_coat_YutH"/>
</dbReference>
<keyword evidence="1" id="KW-0946">Virion</keyword>
<keyword evidence="1" id="KW-0167">Capsid protein</keyword>
<protein>
    <submittedName>
        <fullName evidence="1">Spore coat protein YutH</fullName>
    </submittedName>
</protein>
<keyword evidence="2" id="KW-1185">Reference proteome</keyword>
<dbReference type="PANTHER" id="PTHR39179">
    <property type="entry name" value="SPORE COAT PROTEIN I"/>
    <property type="match status" value="1"/>
</dbReference>
<dbReference type="Proteomes" id="UP000531594">
    <property type="component" value="Unassembled WGS sequence"/>
</dbReference>
<dbReference type="PANTHER" id="PTHR39179:SF2">
    <property type="entry name" value="ENDOSPORE COAT-ASSOCIATED PROTEIN YUTH"/>
    <property type="match status" value="1"/>
</dbReference>
<comment type="caution">
    <text evidence="1">The sequence shown here is derived from an EMBL/GenBank/DDBJ whole genome shotgun (WGS) entry which is preliminary data.</text>
</comment>
<gene>
    <name evidence="1" type="ORF">HNR53_001622</name>
</gene>
<name>A0A7X0HQD6_9BACI</name>
<organism evidence="1 2">
    <name type="scientific">Bacillus benzoevorans</name>
    <dbReference type="NCBI Taxonomy" id="1456"/>
    <lineage>
        <taxon>Bacteria</taxon>
        <taxon>Bacillati</taxon>
        <taxon>Bacillota</taxon>
        <taxon>Bacilli</taxon>
        <taxon>Bacillales</taxon>
        <taxon>Bacillaceae</taxon>
        <taxon>Bacillus</taxon>
    </lineage>
</organism>
<dbReference type="RefSeq" id="WP_184524657.1">
    <property type="nucleotide sequence ID" value="NZ_JACHGK010000004.1"/>
</dbReference>
<dbReference type="NCBIfam" id="TIGR02905">
    <property type="entry name" value="spore_yutH"/>
    <property type="match status" value="1"/>
</dbReference>
<dbReference type="GO" id="GO:0042601">
    <property type="term" value="C:endospore-forming forespore"/>
    <property type="evidence" value="ECO:0007669"/>
    <property type="project" value="TreeGrafter"/>
</dbReference>
<reference evidence="1 2" key="1">
    <citation type="submission" date="2020-08" db="EMBL/GenBank/DDBJ databases">
        <title>Genomic Encyclopedia of Type Strains, Phase IV (KMG-IV): sequencing the most valuable type-strain genomes for metagenomic binning, comparative biology and taxonomic classification.</title>
        <authorList>
            <person name="Goeker M."/>
        </authorList>
    </citation>
    <scope>NUCLEOTIDE SEQUENCE [LARGE SCALE GENOMIC DNA]</scope>
    <source>
        <strain evidence="1 2">DSM 5391</strain>
    </source>
</reference>
<evidence type="ECO:0000313" key="2">
    <source>
        <dbReference type="Proteomes" id="UP000531594"/>
    </source>
</evidence>